<evidence type="ECO:0000313" key="3">
    <source>
        <dbReference type="Proteomes" id="UP001159427"/>
    </source>
</evidence>
<dbReference type="EMBL" id="CALNXI010000695">
    <property type="protein sequence ID" value="CAH3034493.1"/>
    <property type="molecule type" value="Genomic_DNA"/>
</dbReference>
<protein>
    <submittedName>
        <fullName evidence="2">Uncharacterized protein</fullName>
    </submittedName>
</protein>
<feature type="region of interest" description="Disordered" evidence="1">
    <location>
        <begin position="246"/>
        <end position="294"/>
    </location>
</feature>
<reference evidence="2 3" key="1">
    <citation type="submission" date="2022-05" db="EMBL/GenBank/DDBJ databases">
        <authorList>
            <consortium name="Genoscope - CEA"/>
            <person name="William W."/>
        </authorList>
    </citation>
    <scope>NUCLEOTIDE SEQUENCE [LARGE SCALE GENOMIC DNA]</scope>
</reference>
<keyword evidence="3" id="KW-1185">Reference proteome</keyword>
<feature type="compositionally biased region" description="Basic and acidic residues" evidence="1">
    <location>
        <begin position="269"/>
        <end position="281"/>
    </location>
</feature>
<feature type="compositionally biased region" description="Acidic residues" evidence="1">
    <location>
        <begin position="184"/>
        <end position="193"/>
    </location>
</feature>
<proteinExistence type="predicted"/>
<gene>
    <name evidence="2" type="ORF">PEVE_00039407</name>
</gene>
<accession>A0ABN8MTZ2</accession>
<feature type="region of interest" description="Disordered" evidence="1">
    <location>
        <begin position="182"/>
        <end position="223"/>
    </location>
</feature>
<evidence type="ECO:0000313" key="2">
    <source>
        <dbReference type="EMBL" id="CAH3034493.1"/>
    </source>
</evidence>
<sequence>MEEKDLVELGLLAKGDRIKLKSFCKKGISSYREEKIARIKQILGQGKGKKLGDPTFSAAVGSTSSGKSARTSSLKYEVGWKHWKHGRGYLQMKKNTGGGTRTVHIPCNTSLEECQTIAEGLFFPEGKSPVNELEKMITAMGNFSGDCIVLMREDGKPFQFSPERYKEMTGLTVPCLHLLTKNEDDTDGDEDESFPSAFGYQDPSFGTKRASSPSFPNEDGLIGTSSERQQFFDDLDQELRASLTADKAKVKSTDKQQLISEPTNDETDSPERLRQVREQRSPPEPNSTEPKVKVSVRHSTLGVVSRVFDPEGSMQGVYDWIGSLSKTPEHFLLVTINNAIPR</sequence>
<dbReference type="Proteomes" id="UP001159427">
    <property type="component" value="Unassembled WGS sequence"/>
</dbReference>
<evidence type="ECO:0000256" key="1">
    <source>
        <dbReference type="SAM" id="MobiDB-lite"/>
    </source>
</evidence>
<organism evidence="2 3">
    <name type="scientific">Porites evermanni</name>
    <dbReference type="NCBI Taxonomy" id="104178"/>
    <lineage>
        <taxon>Eukaryota</taxon>
        <taxon>Metazoa</taxon>
        <taxon>Cnidaria</taxon>
        <taxon>Anthozoa</taxon>
        <taxon>Hexacorallia</taxon>
        <taxon>Scleractinia</taxon>
        <taxon>Fungiina</taxon>
        <taxon>Poritidae</taxon>
        <taxon>Porites</taxon>
    </lineage>
</organism>
<name>A0ABN8MTZ2_9CNID</name>
<comment type="caution">
    <text evidence="2">The sequence shown here is derived from an EMBL/GenBank/DDBJ whole genome shotgun (WGS) entry which is preliminary data.</text>
</comment>